<comment type="caution">
    <text evidence="2">The sequence shown here is derived from an EMBL/GenBank/DDBJ whole genome shotgun (WGS) entry which is preliminary data.</text>
</comment>
<keyword evidence="3" id="KW-1185">Reference proteome</keyword>
<sequence>MKIGPDNRIWMRFGFTAKTGNSKTACETGGSGPFRPSPTRWKNGLFFWKLLTKRRQLGERHPRGGVKAPSTSSLQTWKLMRPMD</sequence>
<dbReference type="EMBL" id="JASCZI010151062">
    <property type="protein sequence ID" value="MED6168415.1"/>
    <property type="molecule type" value="Genomic_DNA"/>
</dbReference>
<evidence type="ECO:0000256" key="1">
    <source>
        <dbReference type="SAM" id="MobiDB-lite"/>
    </source>
</evidence>
<accession>A0ABU6V6J7</accession>
<dbReference type="Proteomes" id="UP001341840">
    <property type="component" value="Unassembled WGS sequence"/>
</dbReference>
<organism evidence="2 3">
    <name type="scientific">Stylosanthes scabra</name>
    <dbReference type="NCBI Taxonomy" id="79078"/>
    <lineage>
        <taxon>Eukaryota</taxon>
        <taxon>Viridiplantae</taxon>
        <taxon>Streptophyta</taxon>
        <taxon>Embryophyta</taxon>
        <taxon>Tracheophyta</taxon>
        <taxon>Spermatophyta</taxon>
        <taxon>Magnoliopsida</taxon>
        <taxon>eudicotyledons</taxon>
        <taxon>Gunneridae</taxon>
        <taxon>Pentapetalae</taxon>
        <taxon>rosids</taxon>
        <taxon>fabids</taxon>
        <taxon>Fabales</taxon>
        <taxon>Fabaceae</taxon>
        <taxon>Papilionoideae</taxon>
        <taxon>50 kb inversion clade</taxon>
        <taxon>dalbergioids sensu lato</taxon>
        <taxon>Dalbergieae</taxon>
        <taxon>Pterocarpus clade</taxon>
        <taxon>Stylosanthes</taxon>
    </lineage>
</organism>
<protein>
    <submittedName>
        <fullName evidence="2">Uncharacterized protein</fullName>
    </submittedName>
</protein>
<feature type="region of interest" description="Disordered" evidence="1">
    <location>
        <begin position="58"/>
        <end position="84"/>
    </location>
</feature>
<proteinExistence type="predicted"/>
<reference evidence="2 3" key="1">
    <citation type="journal article" date="2023" name="Plants (Basel)">
        <title>Bridging the Gap: Combining Genomics and Transcriptomics Approaches to Understand Stylosanthes scabra, an Orphan Legume from the Brazilian Caatinga.</title>
        <authorList>
            <person name="Ferreira-Neto J.R.C."/>
            <person name="da Silva M.D."/>
            <person name="Binneck E."/>
            <person name="de Melo N.F."/>
            <person name="da Silva R.H."/>
            <person name="de Melo A.L.T.M."/>
            <person name="Pandolfi V."/>
            <person name="Bustamante F.O."/>
            <person name="Brasileiro-Vidal A.C."/>
            <person name="Benko-Iseppon A.M."/>
        </authorList>
    </citation>
    <scope>NUCLEOTIDE SEQUENCE [LARGE SCALE GENOMIC DNA]</scope>
    <source>
        <tissue evidence="2">Leaves</tissue>
    </source>
</reference>
<evidence type="ECO:0000313" key="2">
    <source>
        <dbReference type="EMBL" id="MED6168415.1"/>
    </source>
</evidence>
<evidence type="ECO:0000313" key="3">
    <source>
        <dbReference type="Proteomes" id="UP001341840"/>
    </source>
</evidence>
<gene>
    <name evidence="2" type="ORF">PIB30_011304</name>
</gene>
<name>A0ABU6V6J7_9FABA</name>